<accession>A0A1Y0I6F9</accession>
<gene>
    <name evidence="2" type="ORF">OLMES_1735</name>
</gene>
<feature type="domain" description="Serine aminopeptidase S33" evidence="1">
    <location>
        <begin position="70"/>
        <end position="300"/>
    </location>
</feature>
<organism evidence="2 3">
    <name type="scientific">Oleiphilus messinensis</name>
    <dbReference type="NCBI Taxonomy" id="141451"/>
    <lineage>
        <taxon>Bacteria</taxon>
        <taxon>Pseudomonadati</taxon>
        <taxon>Pseudomonadota</taxon>
        <taxon>Gammaproteobacteria</taxon>
        <taxon>Oceanospirillales</taxon>
        <taxon>Oleiphilaceae</taxon>
        <taxon>Oleiphilus</taxon>
    </lineage>
</organism>
<protein>
    <submittedName>
        <fullName evidence="2">Lysophospholipase</fullName>
    </submittedName>
</protein>
<dbReference type="EMBL" id="CP021425">
    <property type="protein sequence ID" value="ARU55810.1"/>
    <property type="molecule type" value="Genomic_DNA"/>
</dbReference>
<dbReference type="AlphaFoldDB" id="A0A1Y0I6F9"/>
<dbReference type="Proteomes" id="UP000196027">
    <property type="component" value="Chromosome"/>
</dbReference>
<sequence length="324" mass="37210">MSTTWHRSSLLRNLKPLDLTLETDFTEEELAYLQYYGLDLQDQRPGVRQYLGYVSVYSFRVAVQVFKPERPRATVMVLHGYFDHVGLYHHLIRYLVDKQYTVVSYDLPGHGLSTGEPAAITSFVQYQSVLSTCLRAVKGTLPEPLFAVGQSTGAAVLIDYFLSMRHHRTNSAFRSVVFLAPLVRPFGWKSSLLLLSVLKPFFKTWKRVFRDNSSDHDFLLFLREEDPLQSKVLSVDWVAALREWIPRIEAADPVDMPVTIIQGERDGTVDWRHNLVVLSRKFNPSDVFYMKNAEHHLVNEDPATRERIFTLVNNTFTAALAADK</sequence>
<dbReference type="PANTHER" id="PTHR11614">
    <property type="entry name" value="PHOSPHOLIPASE-RELATED"/>
    <property type="match status" value="1"/>
</dbReference>
<dbReference type="KEGG" id="ome:OLMES_1735"/>
<evidence type="ECO:0000313" key="3">
    <source>
        <dbReference type="Proteomes" id="UP000196027"/>
    </source>
</evidence>
<evidence type="ECO:0000313" key="2">
    <source>
        <dbReference type="EMBL" id="ARU55810.1"/>
    </source>
</evidence>
<dbReference type="Gene3D" id="3.40.50.1820">
    <property type="entry name" value="alpha/beta hydrolase"/>
    <property type="match status" value="1"/>
</dbReference>
<proteinExistence type="predicted"/>
<dbReference type="Pfam" id="PF12146">
    <property type="entry name" value="Hydrolase_4"/>
    <property type="match status" value="1"/>
</dbReference>
<dbReference type="RefSeq" id="WP_087460873.1">
    <property type="nucleotide sequence ID" value="NZ_CP021425.1"/>
</dbReference>
<reference evidence="2 3" key="1">
    <citation type="submission" date="2017-05" db="EMBL/GenBank/DDBJ databases">
        <title>Genomic insights into alkan degradation activity of Oleiphilus messinensis.</title>
        <authorList>
            <person name="Kozyavkin S.A."/>
            <person name="Slesarev A.I."/>
            <person name="Golyshin P.N."/>
            <person name="Korzhenkov A."/>
            <person name="Golyshina O.N."/>
            <person name="Toshchakov S.V."/>
        </authorList>
    </citation>
    <scope>NUCLEOTIDE SEQUENCE [LARGE SCALE GENOMIC DNA]</scope>
    <source>
        <strain evidence="2 3">ME102</strain>
    </source>
</reference>
<keyword evidence="3" id="KW-1185">Reference proteome</keyword>
<dbReference type="InterPro" id="IPR029058">
    <property type="entry name" value="AB_hydrolase_fold"/>
</dbReference>
<dbReference type="OrthoDB" id="5614837at2"/>
<dbReference type="SUPFAM" id="SSF53474">
    <property type="entry name" value="alpha/beta-Hydrolases"/>
    <property type="match status" value="1"/>
</dbReference>
<dbReference type="InterPro" id="IPR051044">
    <property type="entry name" value="MAG_DAG_Lipase"/>
</dbReference>
<evidence type="ECO:0000259" key="1">
    <source>
        <dbReference type="Pfam" id="PF12146"/>
    </source>
</evidence>
<dbReference type="InterPro" id="IPR022742">
    <property type="entry name" value="Hydrolase_4"/>
</dbReference>
<name>A0A1Y0I6F9_9GAMM</name>